<evidence type="ECO:0000256" key="8">
    <source>
        <dbReference type="ARBA" id="ARBA00022989"/>
    </source>
</evidence>
<dbReference type="Pfam" id="PF03188">
    <property type="entry name" value="Cytochrom_B561"/>
    <property type="match status" value="1"/>
</dbReference>
<comment type="cofactor">
    <cofactor evidence="1">
        <name>heme b</name>
        <dbReference type="ChEBI" id="CHEBI:60344"/>
    </cofactor>
</comment>
<keyword evidence="6" id="KW-0479">Metal-binding</keyword>
<dbReference type="SMART" id="SM00665">
    <property type="entry name" value="B561"/>
    <property type="match status" value="1"/>
</dbReference>
<evidence type="ECO:0000256" key="7">
    <source>
        <dbReference type="ARBA" id="ARBA00022982"/>
    </source>
</evidence>
<feature type="transmembrane region" description="Helical" evidence="11">
    <location>
        <begin position="151"/>
        <end position="175"/>
    </location>
</feature>
<keyword evidence="4" id="KW-0349">Heme</keyword>
<dbReference type="Proteomes" id="UP001445335">
    <property type="component" value="Unassembled WGS sequence"/>
</dbReference>
<dbReference type="GO" id="GO:0016020">
    <property type="term" value="C:membrane"/>
    <property type="evidence" value="ECO:0007669"/>
    <property type="project" value="UniProtKB-SubCell"/>
</dbReference>
<keyword evidence="5 11" id="KW-0812">Transmembrane</keyword>
<dbReference type="PANTHER" id="PTHR10106:SF0">
    <property type="entry name" value="LD36721P"/>
    <property type="match status" value="1"/>
</dbReference>
<dbReference type="PANTHER" id="PTHR10106">
    <property type="entry name" value="CYTOCHROME B561-RELATED"/>
    <property type="match status" value="1"/>
</dbReference>
<dbReference type="GO" id="GO:0016491">
    <property type="term" value="F:oxidoreductase activity"/>
    <property type="evidence" value="ECO:0007669"/>
    <property type="project" value="InterPro"/>
</dbReference>
<feature type="transmembrane region" description="Helical" evidence="11">
    <location>
        <begin position="195"/>
        <end position="213"/>
    </location>
</feature>
<keyword evidence="3" id="KW-0813">Transport</keyword>
<dbReference type="EMBL" id="JALJOU010000040">
    <property type="protein sequence ID" value="KAK9832636.1"/>
    <property type="molecule type" value="Genomic_DNA"/>
</dbReference>
<evidence type="ECO:0000256" key="10">
    <source>
        <dbReference type="ARBA" id="ARBA00023136"/>
    </source>
</evidence>
<keyword evidence="14" id="KW-1185">Reference proteome</keyword>
<comment type="caution">
    <text evidence="13">The sequence shown here is derived from an EMBL/GenBank/DDBJ whole genome shotgun (WGS) entry which is preliminary data.</text>
</comment>
<dbReference type="InterPro" id="IPR006593">
    <property type="entry name" value="Cyt_b561/ferric_Rdtase_TM"/>
</dbReference>
<keyword evidence="9" id="KW-0408">Iron</keyword>
<feature type="transmembrane region" description="Helical" evidence="11">
    <location>
        <begin position="83"/>
        <end position="103"/>
    </location>
</feature>
<dbReference type="PROSITE" id="PS50939">
    <property type="entry name" value="CYTOCHROME_B561"/>
    <property type="match status" value="1"/>
</dbReference>
<evidence type="ECO:0000256" key="4">
    <source>
        <dbReference type="ARBA" id="ARBA00022617"/>
    </source>
</evidence>
<evidence type="ECO:0000256" key="11">
    <source>
        <dbReference type="SAM" id="Phobius"/>
    </source>
</evidence>
<dbReference type="InterPro" id="IPR043205">
    <property type="entry name" value="CYB561/CYBRD1-like"/>
</dbReference>
<protein>
    <recommendedName>
        <fullName evidence="12">Cytochrome b561 domain-containing protein</fullName>
    </recommendedName>
</protein>
<dbReference type="CDD" id="cd08554">
    <property type="entry name" value="Cyt_b561"/>
    <property type="match status" value="1"/>
</dbReference>
<evidence type="ECO:0000256" key="1">
    <source>
        <dbReference type="ARBA" id="ARBA00001970"/>
    </source>
</evidence>
<evidence type="ECO:0000259" key="12">
    <source>
        <dbReference type="PROSITE" id="PS50939"/>
    </source>
</evidence>
<evidence type="ECO:0000256" key="9">
    <source>
        <dbReference type="ARBA" id="ARBA00023004"/>
    </source>
</evidence>
<keyword evidence="10 11" id="KW-0472">Membrane</keyword>
<evidence type="ECO:0000256" key="5">
    <source>
        <dbReference type="ARBA" id="ARBA00022692"/>
    </source>
</evidence>
<evidence type="ECO:0000256" key="6">
    <source>
        <dbReference type="ARBA" id="ARBA00022723"/>
    </source>
</evidence>
<keyword evidence="8 11" id="KW-1133">Transmembrane helix</keyword>
<reference evidence="13 14" key="1">
    <citation type="journal article" date="2024" name="Nat. Commun.">
        <title>Phylogenomics reveals the evolutionary origins of lichenization in chlorophyte algae.</title>
        <authorList>
            <person name="Puginier C."/>
            <person name="Libourel C."/>
            <person name="Otte J."/>
            <person name="Skaloud P."/>
            <person name="Haon M."/>
            <person name="Grisel S."/>
            <person name="Petersen M."/>
            <person name="Berrin J.G."/>
            <person name="Delaux P.M."/>
            <person name="Dal Grande F."/>
            <person name="Keller J."/>
        </authorList>
    </citation>
    <scope>NUCLEOTIDE SEQUENCE [LARGE SCALE GENOMIC DNA]</scope>
    <source>
        <strain evidence="13 14">SAG 245.80</strain>
    </source>
</reference>
<comment type="subcellular location">
    <subcellularLocation>
        <location evidence="2">Membrane</location>
        <topology evidence="2">Multi-pass membrane protein</topology>
    </subcellularLocation>
</comment>
<sequence>MGRGGSGRGRNPAVYVRRRYCEADRPAMLTAAAHHTMKAGHIAVAAAPRVIWVTSLVLMLTFISMCQGGFLFGVSSSEKVLSVHYICMSIAWPIVMTEALLIYRAPLFSTTNTRVIKVVHAVLQTLVGAFITVAMVYAVEYKHGSRGAHFWSVHAWIGAGAIALYCLQYPLGLYVYVLSSMTPSRKAEFYQYHRFLGLATYIAGLVGGISGLMETQEFDMAGLLFVGPQSYRLGTMLLAAKAFLSLLLGLTVTYAWVVLPQVGKPARGSEACHVPSEAFVVLGQVGKAQALEACPEVV</sequence>
<gene>
    <name evidence="13" type="ORF">WJX81_005931</name>
</gene>
<evidence type="ECO:0000256" key="2">
    <source>
        <dbReference type="ARBA" id="ARBA00004141"/>
    </source>
</evidence>
<dbReference type="GO" id="GO:0046872">
    <property type="term" value="F:metal ion binding"/>
    <property type="evidence" value="ECO:0007669"/>
    <property type="project" value="UniProtKB-KW"/>
</dbReference>
<organism evidence="13 14">
    <name type="scientific">Elliptochloris bilobata</name>
    <dbReference type="NCBI Taxonomy" id="381761"/>
    <lineage>
        <taxon>Eukaryota</taxon>
        <taxon>Viridiplantae</taxon>
        <taxon>Chlorophyta</taxon>
        <taxon>core chlorophytes</taxon>
        <taxon>Trebouxiophyceae</taxon>
        <taxon>Trebouxiophyceae incertae sedis</taxon>
        <taxon>Elliptochloris clade</taxon>
        <taxon>Elliptochloris</taxon>
    </lineage>
</organism>
<dbReference type="Gene3D" id="1.20.120.1770">
    <property type="match status" value="1"/>
</dbReference>
<evidence type="ECO:0000256" key="3">
    <source>
        <dbReference type="ARBA" id="ARBA00022448"/>
    </source>
</evidence>
<evidence type="ECO:0000313" key="13">
    <source>
        <dbReference type="EMBL" id="KAK9832636.1"/>
    </source>
</evidence>
<feature type="transmembrane region" description="Helical" evidence="11">
    <location>
        <begin position="115"/>
        <end position="139"/>
    </location>
</feature>
<dbReference type="AlphaFoldDB" id="A0AAW1RFS5"/>
<proteinExistence type="predicted"/>
<name>A0AAW1RFS5_9CHLO</name>
<evidence type="ECO:0000313" key="14">
    <source>
        <dbReference type="Proteomes" id="UP001445335"/>
    </source>
</evidence>
<feature type="transmembrane region" description="Helical" evidence="11">
    <location>
        <begin position="233"/>
        <end position="259"/>
    </location>
</feature>
<feature type="domain" description="Cytochrome b561" evidence="12">
    <location>
        <begin position="47"/>
        <end position="257"/>
    </location>
</feature>
<keyword evidence="7" id="KW-0249">Electron transport</keyword>
<feature type="transmembrane region" description="Helical" evidence="11">
    <location>
        <begin position="50"/>
        <end position="71"/>
    </location>
</feature>
<accession>A0AAW1RFS5</accession>